<dbReference type="SMART" id="SM00537">
    <property type="entry name" value="DCX"/>
    <property type="match status" value="1"/>
</dbReference>
<feature type="region of interest" description="Disordered" evidence="1">
    <location>
        <begin position="151"/>
        <end position="197"/>
    </location>
</feature>
<feature type="compositionally biased region" description="Polar residues" evidence="1">
    <location>
        <begin position="184"/>
        <end position="197"/>
    </location>
</feature>
<reference evidence="5" key="1">
    <citation type="submission" date="2017-02" db="UniProtKB">
        <authorList>
            <consortium name="WormBaseParasite"/>
        </authorList>
    </citation>
    <scope>IDENTIFICATION</scope>
</reference>
<gene>
    <name evidence="3" type="ORF">NBR_LOCUS21895</name>
</gene>
<reference evidence="3 4" key="2">
    <citation type="submission" date="2018-11" db="EMBL/GenBank/DDBJ databases">
        <authorList>
            <consortium name="Pathogen Informatics"/>
        </authorList>
    </citation>
    <scope>NUCLEOTIDE SEQUENCE [LARGE SCALE GENOMIC DNA]</scope>
</reference>
<dbReference type="STRING" id="27835.A0A0N4YXC2"/>
<feature type="compositionally biased region" description="Basic and acidic residues" evidence="1">
    <location>
        <begin position="346"/>
        <end position="369"/>
    </location>
</feature>
<dbReference type="InterPro" id="IPR036572">
    <property type="entry name" value="Doublecortin_dom_sf"/>
</dbReference>
<dbReference type="OMA" id="NRKDQTH"/>
<organism evidence="5">
    <name type="scientific">Nippostrongylus brasiliensis</name>
    <name type="common">Rat hookworm</name>
    <dbReference type="NCBI Taxonomy" id="27835"/>
    <lineage>
        <taxon>Eukaryota</taxon>
        <taxon>Metazoa</taxon>
        <taxon>Ecdysozoa</taxon>
        <taxon>Nematoda</taxon>
        <taxon>Chromadorea</taxon>
        <taxon>Rhabditida</taxon>
        <taxon>Rhabditina</taxon>
        <taxon>Rhabditomorpha</taxon>
        <taxon>Strongyloidea</taxon>
        <taxon>Heligmosomidae</taxon>
        <taxon>Nippostrongylus</taxon>
    </lineage>
</organism>
<keyword evidence="4" id="KW-1185">Reference proteome</keyword>
<dbReference type="EMBL" id="UYSL01027032">
    <property type="protein sequence ID" value="VDL86308.1"/>
    <property type="molecule type" value="Genomic_DNA"/>
</dbReference>
<dbReference type="Gene3D" id="3.10.20.230">
    <property type="entry name" value="Doublecortin domain"/>
    <property type="match status" value="2"/>
</dbReference>
<feature type="region of interest" description="Disordered" evidence="1">
    <location>
        <begin position="220"/>
        <end position="239"/>
    </location>
</feature>
<feature type="region of interest" description="Disordered" evidence="1">
    <location>
        <begin position="341"/>
        <end position="369"/>
    </location>
</feature>
<feature type="compositionally biased region" description="Polar residues" evidence="1">
    <location>
        <begin position="229"/>
        <end position="239"/>
    </location>
</feature>
<dbReference type="SUPFAM" id="SSF89837">
    <property type="entry name" value="Doublecortin (DC)"/>
    <property type="match status" value="2"/>
</dbReference>
<sequence length="369" mass="42622">SYDPYNGVSFVELNKQRRNDSERRPSEKIENRYSQPAVKRIYIKANGEAKSKRPKLFVWRRWQSPSLAGLRADMAPYVGLDMASAIYDVNGQRITSEDQIREYGTYYVVGDEDLFIPDSDDDYDSGKQREWLTGAGRATSMSAPNMVASRQSLYDGAPSPPTPPPKPFQSDNVTTERLKHRAATAQNNQLNRSRSANDFYSNDDFVSDFDTELNRRKDKEALAKHRQNQSKQLRSSSDAIYNRKDQTHPDAYIIYVFLNGQGMECQYLNFQKKQLAKGMSYVLELIARRFNVNPSRLCDMDGRRITDPSQLMSRGAYVLVAAGQSFRDSWYFLPDNAIDTSSNQQRVDDRNDQRDRLLQRRERRERAKL</sequence>
<evidence type="ECO:0000313" key="5">
    <source>
        <dbReference type="WBParaSite" id="NBR_0002189401-mRNA-1"/>
    </source>
</evidence>
<dbReference type="InterPro" id="IPR003533">
    <property type="entry name" value="Doublecortin_dom"/>
</dbReference>
<proteinExistence type="predicted"/>
<feature type="compositionally biased region" description="Pro residues" evidence="1">
    <location>
        <begin position="158"/>
        <end position="167"/>
    </location>
</feature>
<dbReference type="GO" id="GO:0035556">
    <property type="term" value="P:intracellular signal transduction"/>
    <property type="evidence" value="ECO:0007669"/>
    <property type="project" value="InterPro"/>
</dbReference>
<evidence type="ECO:0000256" key="1">
    <source>
        <dbReference type="SAM" id="MobiDB-lite"/>
    </source>
</evidence>
<protein>
    <submittedName>
        <fullName evidence="5">Doublecortin domain-containing protein</fullName>
    </submittedName>
</protein>
<name>A0A0N4YXC2_NIPBR</name>
<dbReference type="AlphaFoldDB" id="A0A0N4YXC2"/>
<feature type="domain" description="Doublecortin" evidence="2">
    <location>
        <begin position="39"/>
        <end position="121"/>
    </location>
</feature>
<accession>A0A0N4YXC2</accession>
<evidence type="ECO:0000313" key="4">
    <source>
        <dbReference type="Proteomes" id="UP000271162"/>
    </source>
</evidence>
<evidence type="ECO:0000313" key="3">
    <source>
        <dbReference type="EMBL" id="VDL86308.1"/>
    </source>
</evidence>
<evidence type="ECO:0000259" key="2">
    <source>
        <dbReference type="PROSITE" id="PS50309"/>
    </source>
</evidence>
<dbReference type="PROSITE" id="PS50309">
    <property type="entry name" value="DC"/>
    <property type="match status" value="1"/>
</dbReference>
<dbReference type="Proteomes" id="UP000271162">
    <property type="component" value="Unassembled WGS sequence"/>
</dbReference>
<dbReference type="WBParaSite" id="NBR_0002189401-mRNA-1">
    <property type="protein sequence ID" value="NBR_0002189401-mRNA-1"/>
    <property type="gene ID" value="NBR_0002189401"/>
</dbReference>